<name>A0ABQ8GT07_9PEZI</name>
<organism evidence="2 3">
    <name type="scientific">Macrophomina phaseolina</name>
    <dbReference type="NCBI Taxonomy" id="35725"/>
    <lineage>
        <taxon>Eukaryota</taxon>
        <taxon>Fungi</taxon>
        <taxon>Dikarya</taxon>
        <taxon>Ascomycota</taxon>
        <taxon>Pezizomycotina</taxon>
        <taxon>Dothideomycetes</taxon>
        <taxon>Dothideomycetes incertae sedis</taxon>
        <taxon>Botryosphaeriales</taxon>
        <taxon>Botryosphaeriaceae</taxon>
        <taxon>Macrophomina</taxon>
    </lineage>
</organism>
<keyword evidence="3" id="KW-1185">Reference proteome</keyword>
<evidence type="ECO:0000313" key="2">
    <source>
        <dbReference type="EMBL" id="KAH7063621.1"/>
    </source>
</evidence>
<feature type="compositionally biased region" description="Acidic residues" evidence="1">
    <location>
        <begin position="278"/>
        <end position="300"/>
    </location>
</feature>
<evidence type="ECO:0000313" key="3">
    <source>
        <dbReference type="Proteomes" id="UP000774617"/>
    </source>
</evidence>
<proteinExistence type="predicted"/>
<feature type="region of interest" description="Disordered" evidence="1">
    <location>
        <begin position="162"/>
        <end position="240"/>
    </location>
</feature>
<sequence length="370" mass="40839">MHATSPYTTTAASTSPLFSHREQRHTYGCNNSSKRSSRIEKPRSIHNSPTGHERRKTTSAAKRYVTLEDRWNMMFGPGDEEMQDSSNTSGFSSSTRPVSWHPSSSNYFNSSPANELSSLNGGYEFPDHTSANPSPASGYASNSALAYLSVLAQRKQESFPLATLDNDSSMETSPFPDYHESTAPTSSFSEMTPAPSQQTWSTAGAPTSHPRIQSDSSDCLPIQNPEEDVDCMDEDSPKESGNVLVGMGLYDPPNYESMLTSGLGKGLKLEETWQPPPEIDEEKEDADDDSSDEESIEEAPEPPKQSDDVDDQRCWRLNAAAQAVPASDLSGRSFLLEDEETYTNEWWYQQLKQPTAQDAGLGYGWLQPQC</sequence>
<accession>A0ABQ8GT07</accession>
<feature type="region of interest" description="Disordered" evidence="1">
    <location>
        <begin position="119"/>
        <end position="138"/>
    </location>
</feature>
<gene>
    <name evidence="2" type="ORF">B0J12DRAFT_563084</name>
</gene>
<feature type="region of interest" description="Disordered" evidence="1">
    <location>
        <begin position="75"/>
        <end position="97"/>
    </location>
</feature>
<feature type="compositionally biased region" description="Polar residues" evidence="1">
    <location>
        <begin position="182"/>
        <end position="217"/>
    </location>
</feature>
<feature type="region of interest" description="Disordered" evidence="1">
    <location>
        <begin position="274"/>
        <end position="311"/>
    </location>
</feature>
<feature type="region of interest" description="Disordered" evidence="1">
    <location>
        <begin position="1"/>
        <end position="63"/>
    </location>
</feature>
<reference evidence="2 3" key="1">
    <citation type="journal article" date="2021" name="Nat. Commun.">
        <title>Genetic determinants of endophytism in the Arabidopsis root mycobiome.</title>
        <authorList>
            <person name="Mesny F."/>
            <person name="Miyauchi S."/>
            <person name="Thiergart T."/>
            <person name="Pickel B."/>
            <person name="Atanasova L."/>
            <person name="Karlsson M."/>
            <person name="Huettel B."/>
            <person name="Barry K.W."/>
            <person name="Haridas S."/>
            <person name="Chen C."/>
            <person name="Bauer D."/>
            <person name="Andreopoulos W."/>
            <person name="Pangilinan J."/>
            <person name="LaButti K."/>
            <person name="Riley R."/>
            <person name="Lipzen A."/>
            <person name="Clum A."/>
            <person name="Drula E."/>
            <person name="Henrissat B."/>
            <person name="Kohler A."/>
            <person name="Grigoriev I.V."/>
            <person name="Martin F.M."/>
            <person name="Hacquard S."/>
        </authorList>
    </citation>
    <scope>NUCLEOTIDE SEQUENCE [LARGE SCALE GENOMIC DNA]</scope>
    <source>
        <strain evidence="2 3">MPI-SDFR-AT-0080</strain>
    </source>
</reference>
<comment type="caution">
    <text evidence="2">The sequence shown here is derived from an EMBL/GenBank/DDBJ whole genome shotgun (WGS) entry which is preliminary data.</text>
</comment>
<feature type="compositionally biased region" description="Low complexity" evidence="1">
    <location>
        <begin position="1"/>
        <end position="16"/>
    </location>
</feature>
<protein>
    <submittedName>
        <fullName evidence="2">Uncharacterized protein</fullName>
    </submittedName>
</protein>
<evidence type="ECO:0000256" key="1">
    <source>
        <dbReference type="SAM" id="MobiDB-lite"/>
    </source>
</evidence>
<feature type="compositionally biased region" description="Acidic residues" evidence="1">
    <location>
        <begin position="225"/>
        <end position="236"/>
    </location>
</feature>
<dbReference type="Proteomes" id="UP000774617">
    <property type="component" value="Unassembled WGS sequence"/>
</dbReference>
<dbReference type="EMBL" id="JAGTJR010000002">
    <property type="protein sequence ID" value="KAH7063621.1"/>
    <property type="molecule type" value="Genomic_DNA"/>
</dbReference>
<feature type="compositionally biased region" description="Polar residues" evidence="1">
    <location>
        <begin position="129"/>
        <end position="138"/>
    </location>
</feature>
<feature type="compositionally biased region" description="Low complexity" evidence="1">
    <location>
        <begin position="85"/>
        <end position="94"/>
    </location>
</feature>